<keyword evidence="4" id="KW-1185">Reference proteome</keyword>
<dbReference type="AlphaFoldDB" id="A0AAV8USZ6"/>
<dbReference type="EMBL" id="JAMWBK010000004">
    <property type="protein sequence ID" value="KAJ8905675.1"/>
    <property type="molecule type" value="Genomic_DNA"/>
</dbReference>
<protein>
    <recommendedName>
        <fullName evidence="5">Pentacotripeptide-repeat region of PRORP domain-containing protein</fullName>
    </recommendedName>
</protein>
<dbReference type="Pfam" id="PF13812">
    <property type="entry name" value="PPR_3"/>
    <property type="match status" value="3"/>
</dbReference>
<name>A0AAV8USZ6_9RHOD</name>
<proteinExistence type="predicted"/>
<evidence type="ECO:0000256" key="1">
    <source>
        <dbReference type="ARBA" id="ARBA00022737"/>
    </source>
</evidence>
<dbReference type="InterPro" id="IPR002885">
    <property type="entry name" value="PPR_rpt"/>
</dbReference>
<evidence type="ECO:0000313" key="4">
    <source>
        <dbReference type="Proteomes" id="UP001157974"/>
    </source>
</evidence>
<dbReference type="Pfam" id="PF01535">
    <property type="entry name" value="PPR"/>
    <property type="match status" value="1"/>
</dbReference>
<evidence type="ECO:0000313" key="3">
    <source>
        <dbReference type="EMBL" id="KAJ8905675.1"/>
    </source>
</evidence>
<sequence>MALAEAGWDEMLRLGIKPPVATVNAILRSCIAAADSDRFNRYYGYFKSTKTRPNIVSYTLKMTMLGTTGDLSAASEVVEELKRNGSEPDVALFNNLMKMYAERRDKNGVQNTLNTMHANGLEVNARTVSFLVKFYTEEDELELAEHTYSTAPPEIQENNLVRLSLMKLYTARGSLDQALALYDSMRGANMGIRRRALQLLIMGCGAESNPEMLAKAEVLTTESSLMDLKMSNGLITAWIRCGSDESALRCAAQSEKDGIILNEVSYTALVSGLRRLKKYDLAEKFQAQAKEKGIVIR</sequence>
<dbReference type="Proteomes" id="UP001157974">
    <property type="component" value="Unassembled WGS sequence"/>
</dbReference>
<feature type="repeat" description="PPR" evidence="2">
    <location>
        <begin position="54"/>
        <end position="88"/>
    </location>
</feature>
<dbReference type="PANTHER" id="PTHR47447">
    <property type="entry name" value="OS03G0856100 PROTEIN"/>
    <property type="match status" value="1"/>
</dbReference>
<evidence type="ECO:0000256" key="2">
    <source>
        <dbReference type="PROSITE-ProRule" id="PRU00708"/>
    </source>
</evidence>
<comment type="caution">
    <text evidence="3">The sequence shown here is derived from an EMBL/GenBank/DDBJ whole genome shotgun (WGS) entry which is preliminary data.</text>
</comment>
<keyword evidence="1" id="KW-0677">Repeat</keyword>
<dbReference type="InterPro" id="IPR011990">
    <property type="entry name" value="TPR-like_helical_dom_sf"/>
</dbReference>
<dbReference type="PROSITE" id="PS51375">
    <property type="entry name" value="PPR"/>
    <property type="match status" value="2"/>
</dbReference>
<organism evidence="3 4">
    <name type="scientific">Rhodosorus marinus</name>
    <dbReference type="NCBI Taxonomy" id="101924"/>
    <lineage>
        <taxon>Eukaryota</taxon>
        <taxon>Rhodophyta</taxon>
        <taxon>Stylonematophyceae</taxon>
        <taxon>Stylonematales</taxon>
        <taxon>Stylonemataceae</taxon>
        <taxon>Rhodosorus</taxon>
    </lineage>
</organism>
<reference evidence="3 4" key="1">
    <citation type="journal article" date="2023" name="Nat. Commun.">
        <title>Origin of minicircular mitochondrial genomes in red algae.</title>
        <authorList>
            <person name="Lee Y."/>
            <person name="Cho C.H."/>
            <person name="Lee Y.M."/>
            <person name="Park S.I."/>
            <person name="Yang J.H."/>
            <person name="West J.A."/>
            <person name="Bhattacharya D."/>
            <person name="Yoon H.S."/>
        </authorList>
    </citation>
    <scope>NUCLEOTIDE SEQUENCE [LARGE SCALE GENOMIC DNA]</scope>
    <source>
        <strain evidence="3 4">CCMP1338</strain>
        <tissue evidence="3">Whole cell</tissue>
    </source>
</reference>
<evidence type="ECO:0008006" key="5">
    <source>
        <dbReference type="Google" id="ProtNLM"/>
    </source>
</evidence>
<gene>
    <name evidence="3" type="ORF">NDN08_002181</name>
</gene>
<accession>A0AAV8USZ6</accession>
<feature type="repeat" description="PPR" evidence="2">
    <location>
        <begin position="262"/>
        <end position="296"/>
    </location>
</feature>
<dbReference type="Gene3D" id="1.25.40.10">
    <property type="entry name" value="Tetratricopeptide repeat domain"/>
    <property type="match status" value="2"/>
</dbReference>
<dbReference type="PANTHER" id="PTHR47447:SF28">
    <property type="entry name" value="PENTACOTRIPEPTIDE-REPEAT REGION OF PRORP DOMAIN-CONTAINING PROTEIN"/>
    <property type="match status" value="1"/>
</dbReference>